<dbReference type="Pfam" id="PF04616">
    <property type="entry name" value="Glyco_hydro_43"/>
    <property type="match status" value="1"/>
</dbReference>
<dbReference type="PANTHER" id="PTHR43817">
    <property type="entry name" value="GLYCOSYL HYDROLASE"/>
    <property type="match status" value="1"/>
</dbReference>
<dbReference type="RefSeq" id="WP_208576676.1">
    <property type="nucleotide sequence ID" value="NZ_JAGFVQ010000007.1"/>
</dbReference>
<dbReference type="EMBL" id="JAGFVQ010000007">
    <property type="protein sequence ID" value="MBO4139761.1"/>
    <property type="molecule type" value="Genomic_DNA"/>
</dbReference>
<dbReference type="SUPFAM" id="SSF110221">
    <property type="entry name" value="AbfB domain"/>
    <property type="match status" value="1"/>
</dbReference>
<dbReference type="AlphaFoldDB" id="A0AAW4JC67"/>
<protein>
    <submittedName>
        <fullName evidence="10">Family 43 glycosylhydrolase</fullName>
    </submittedName>
</protein>
<dbReference type="InterPro" id="IPR036195">
    <property type="entry name" value="AbfB_ABD_sf"/>
</dbReference>
<organism evidence="10 11">
    <name type="scientific">Micromonospora tulbaghiae</name>
    <dbReference type="NCBI Taxonomy" id="479978"/>
    <lineage>
        <taxon>Bacteria</taxon>
        <taxon>Bacillati</taxon>
        <taxon>Actinomycetota</taxon>
        <taxon>Actinomycetes</taxon>
        <taxon>Micromonosporales</taxon>
        <taxon>Micromonosporaceae</taxon>
        <taxon>Micromonospora</taxon>
    </lineage>
</organism>
<proteinExistence type="inferred from homology"/>
<evidence type="ECO:0000256" key="5">
    <source>
        <dbReference type="PIRSR" id="PIRSR606710-1"/>
    </source>
</evidence>
<dbReference type="CDD" id="cd18817">
    <property type="entry name" value="GH43f_LbAraf43-like"/>
    <property type="match status" value="1"/>
</dbReference>
<feature type="active site" description="Proton acceptor" evidence="5">
    <location>
        <position position="75"/>
    </location>
</feature>
<evidence type="ECO:0000256" key="4">
    <source>
        <dbReference type="ARBA" id="ARBA00023295"/>
    </source>
</evidence>
<dbReference type="PANTHER" id="PTHR43817:SF1">
    <property type="entry name" value="HYDROLASE, FAMILY 43, PUTATIVE (AFU_ORTHOLOGUE AFUA_3G01660)-RELATED"/>
    <property type="match status" value="1"/>
</dbReference>
<dbReference type="InterPro" id="IPR007934">
    <property type="entry name" value="AbfB_ABD"/>
</dbReference>
<dbReference type="InterPro" id="IPR023296">
    <property type="entry name" value="Glyco_hydro_beta-prop_sf"/>
</dbReference>
<keyword evidence="3 7" id="KW-0378">Hydrolase</keyword>
<dbReference type="GO" id="GO:0046556">
    <property type="term" value="F:alpha-L-arabinofuranosidase activity"/>
    <property type="evidence" value="ECO:0007669"/>
    <property type="project" value="InterPro"/>
</dbReference>
<evidence type="ECO:0000256" key="7">
    <source>
        <dbReference type="RuleBase" id="RU361187"/>
    </source>
</evidence>
<comment type="caution">
    <text evidence="10">The sequence shown here is derived from an EMBL/GenBank/DDBJ whole genome shotgun (WGS) entry which is preliminary data.</text>
</comment>
<feature type="domain" description="Alpha-L-arabinofuranosidase B arabinose-binding" evidence="9">
    <location>
        <begin position="379"/>
        <end position="507"/>
    </location>
</feature>
<gene>
    <name evidence="10" type="ORF">J5U46_06330</name>
</gene>
<keyword evidence="2" id="KW-0732">Signal</keyword>
<evidence type="ECO:0000259" key="9">
    <source>
        <dbReference type="Pfam" id="PF05270"/>
    </source>
</evidence>
<reference evidence="10" key="1">
    <citation type="submission" date="2021-03" db="EMBL/GenBank/DDBJ databases">
        <title>X isolated from Micromonospora tulbaghiae.</title>
        <authorList>
            <person name="Stennett H.L."/>
        </authorList>
    </citation>
    <scope>NUCLEOTIDE SEQUENCE</scope>
    <source>
        <strain evidence="10">28M1-20</strain>
    </source>
</reference>
<feature type="region of interest" description="Disordered" evidence="8">
    <location>
        <begin position="1"/>
        <end position="30"/>
    </location>
</feature>
<dbReference type="GO" id="GO:0046373">
    <property type="term" value="P:L-arabinose metabolic process"/>
    <property type="evidence" value="ECO:0007669"/>
    <property type="project" value="InterPro"/>
</dbReference>
<feature type="site" description="Important for catalytic activity, responsible for pKa modulation of the active site Glu and correct orientation of both the proton donor and substrate" evidence="6">
    <location>
        <position position="190"/>
    </location>
</feature>
<evidence type="ECO:0000256" key="1">
    <source>
        <dbReference type="ARBA" id="ARBA00009865"/>
    </source>
</evidence>
<dbReference type="CDD" id="cd23399">
    <property type="entry name" value="beta-trefoil_ABD_ABFB"/>
    <property type="match status" value="1"/>
</dbReference>
<feature type="compositionally biased region" description="Basic residues" evidence="8">
    <location>
        <begin position="1"/>
        <end position="12"/>
    </location>
</feature>
<comment type="similarity">
    <text evidence="1 7">Belongs to the glycosyl hydrolase 43 family.</text>
</comment>
<evidence type="ECO:0000256" key="6">
    <source>
        <dbReference type="PIRSR" id="PIRSR606710-2"/>
    </source>
</evidence>
<dbReference type="InterPro" id="IPR006710">
    <property type="entry name" value="Glyco_hydro_43"/>
</dbReference>
<dbReference type="SUPFAM" id="SSF75005">
    <property type="entry name" value="Arabinanase/levansucrase/invertase"/>
    <property type="match status" value="1"/>
</dbReference>
<accession>A0AAW4JC67</accession>
<dbReference type="Gene3D" id="2.115.10.20">
    <property type="entry name" value="Glycosyl hydrolase domain, family 43"/>
    <property type="match status" value="1"/>
</dbReference>
<keyword evidence="4 7" id="KW-0326">Glycosidase</keyword>
<evidence type="ECO:0000256" key="8">
    <source>
        <dbReference type="SAM" id="MobiDB-lite"/>
    </source>
</evidence>
<dbReference type="Gene3D" id="2.80.10.50">
    <property type="match status" value="1"/>
</dbReference>
<evidence type="ECO:0000256" key="3">
    <source>
        <dbReference type="ARBA" id="ARBA00022801"/>
    </source>
</evidence>
<feature type="active site" description="Proton donor" evidence="5">
    <location>
        <position position="252"/>
    </location>
</feature>
<evidence type="ECO:0000313" key="10">
    <source>
        <dbReference type="EMBL" id="MBO4139761.1"/>
    </source>
</evidence>
<dbReference type="Proteomes" id="UP000669887">
    <property type="component" value="Unassembled WGS sequence"/>
</dbReference>
<evidence type="ECO:0000313" key="11">
    <source>
        <dbReference type="Proteomes" id="UP000669887"/>
    </source>
</evidence>
<name>A0AAW4JC67_9ACTN</name>
<evidence type="ECO:0000256" key="2">
    <source>
        <dbReference type="ARBA" id="ARBA00022729"/>
    </source>
</evidence>
<sequence>MSPRHFLHPARRRTGEPARTDGSARTVEPARRRLRPILAAALALLTTSAGLAVPGPAQAAPAVSYTNPLVNQRADPHIVRHTDGYYYMTATAPQYDRIVLRRATTLQGLATAAETTIWRRHTSGEMGAHIWAPEIHFIGGRWYVYFAAGRTDDVWRIRMYVLENAGANPLTGSWTERGRITTPWDTFSLDASTFVVNGVRYLTWAQQEPGISTNSNVYLARMGAEPWQINGPVARLVVPAYDWETRGYRVAEGPAVIQRNGRVFLTYSASATDANYCLGMLTASAGANLLDAASWSKSPTPVFVSNAATGQYGPGHNSFTVSEDGQSDILVYHDRNYRDISGDPLDDPNRRTRIQKLYWNADGTPNLGIPVPDGATPVRLRSHDLTASYIRHYDYRARVEPNVTNLADSQFRIVPGLAGAGSVSLESTNFPGYYLRHRAFALYVERDDGSALFDGDASFQRRPGLAAAEGLSLESQNYPGRYVRHRDGLLQLETVGTGADRGAATFHLE</sequence>
<dbReference type="Pfam" id="PF05270">
    <property type="entry name" value="AbfB"/>
    <property type="match status" value="1"/>
</dbReference>